<evidence type="ECO:0000313" key="7">
    <source>
        <dbReference type="Proteomes" id="UP000800200"/>
    </source>
</evidence>
<evidence type="ECO:0000259" key="5">
    <source>
        <dbReference type="Pfam" id="PF08386"/>
    </source>
</evidence>
<feature type="chain" id="PRO_5025462438" evidence="3">
    <location>
        <begin position="24"/>
        <end position="567"/>
    </location>
</feature>
<comment type="similarity">
    <text evidence="1">Belongs to the peptidase S33 family.</text>
</comment>
<keyword evidence="2 6" id="KW-0378">Hydrolase</keyword>
<dbReference type="Pfam" id="PF00561">
    <property type="entry name" value="Abhydrolase_1"/>
    <property type="match status" value="1"/>
</dbReference>
<sequence>MQIMKCSLVAAAVTAAVLSVTSGTPLRSRDNGMMVYNFSDLTPGPDLTWTPCYDNFTCSLLEVPLDYANPSVGTTSIAIIKKPSQNASAEDLLINPGGPGGSGVDMVLSGYEAIIAKVGSQFNLVGIDPRGVNNSGPDLTCFPGYPPAARNAFYAEAFAIPDNTSEYGLARSFQMTGAYGEWCSSIYHVNDTAKYANTVAVAHDFLHYIELRAESLGCPPEEAKLWYYGISYGTVLGATFASLFPHRIARMIVDGVVDSEDYYNGGWESAPLDADEAVRAFFKDCFAAGPELCVFHQNATSWEELEQRYLAILDSLKKSPIAVADPVSPTTAALGLIPAAVTWQDLVQNMFAYSYFPIPRFPIIAQVLTELEVGNATSLHAAKSGARIVSPTDSPPYDMREARTLVSCVDAYGRFNASTIEEYTDYIDLMVNTSQYGGLAVASIVGPICRKLNVYPPESQAFSGKPGANKTSVSILWLGNTADPVTPLRSAKKMASLFVDSAVLTANVSGHTLFGVASKCVDDYTRRYMLDATLPPPNAICQVDEKPFFNLAGAATGPAPMAKRWLF</sequence>
<dbReference type="InterPro" id="IPR000073">
    <property type="entry name" value="AB_hydrolase_1"/>
</dbReference>
<evidence type="ECO:0000256" key="1">
    <source>
        <dbReference type="ARBA" id="ARBA00010088"/>
    </source>
</evidence>
<dbReference type="Pfam" id="PF08386">
    <property type="entry name" value="Abhydrolase_4"/>
    <property type="match status" value="1"/>
</dbReference>
<evidence type="ECO:0000256" key="2">
    <source>
        <dbReference type="ARBA" id="ARBA00022801"/>
    </source>
</evidence>
<dbReference type="PANTHER" id="PTHR43248:SF25">
    <property type="entry name" value="AB HYDROLASE-1 DOMAIN-CONTAINING PROTEIN-RELATED"/>
    <property type="match status" value="1"/>
</dbReference>
<protein>
    <submittedName>
        <fullName evidence="6">Alpha/beta-hydrolase</fullName>
    </submittedName>
</protein>
<keyword evidence="3" id="KW-0732">Signal</keyword>
<evidence type="ECO:0000313" key="6">
    <source>
        <dbReference type="EMBL" id="KAF2181145.1"/>
    </source>
</evidence>
<dbReference type="InterPro" id="IPR029058">
    <property type="entry name" value="AB_hydrolase_fold"/>
</dbReference>
<dbReference type="AlphaFoldDB" id="A0A6A6DQ73"/>
<dbReference type="Proteomes" id="UP000800200">
    <property type="component" value="Unassembled WGS sequence"/>
</dbReference>
<gene>
    <name evidence="6" type="ORF">K469DRAFT_714008</name>
</gene>
<keyword evidence="7" id="KW-1185">Reference proteome</keyword>
<evidence type="ECO:0000259" key="4">
    <source>
        <dbReference type="Pfam" id="PF00561"/>
    </source>
</evidence>
<dbReference type="OrthoDB" id="425534at2759"/>
<feature type="domain" description="Peptidase S33 tripeptidyl aminopeptidase-like C-terminal" evidence="5">
    <location>
        <begin position="468"/>
        <end position="541"/>
    </location>
</feature>
<dbReference type="SUPFAM" id="SSF53474">
    <property type="entry name" value="alpha/beta-Hydrolases"/>
    <property type="match status" value="1"/>
</dbReference>
<organism evidence="6 7">
    <name type="scientific">Zopfia rhizophila CBS 207.26</name>
    <dbReference type="NCBI Taxonomy" id="1314779"/>
    <lineage>
        <taxon>Eukaryota</taxon>
        <taxon>Fungi</taxon>
        <taxon>Dikarya</taxon>
        <taxon>Ascomycota</taxon>
        <taxon>Pezizomycotina</taxon>
        <taxon>Dothideomycetes</taxon>
        <taxon>Dothideomycetes incertae sedis</taxon>
        <taxon>Zopfiaceae</taxon>
        <taxon>Zopfia</taxon>
    </lineage>
</organism>
<accession>A0A6A6DQ73</accession>
<dbReference type="InterPro" id="IPR013595">
    <property type="entry name" value="Pept_S33_TAP-like_C"/>
</dbReference>
<feature type="signal peptide" evidence="3">
    <location>
        <begin position="1"/>
        <end position="23"/>
    </location>
</feature>
<reference evidence="6" key="1">
    <citation type="journal article" date="2020" name="Stud. Mycol.">
        <title>101 Dothideomycetes genomes: a test case for predicting lifestyles and emergence of pathogens.</title>
        <authorList>
            <person name="Haridas S."/>
            <person name="Albert R."/>
            <person name="Binder M."/>
            <person name="Bloem J."/>
            <person name="Labutti K."/>
            <person name="Salamov A."/>
            <person name="Andreopoulos B."/>
            <person name="Baker S."/>
            <person name="Barry K."/>
            <person name="Bills G."/>
            <person name="Bluhm B."/>
            <person name="Cannon C."/>
            <person name="Castanera R."/>
            <person name="Culley D."/>
            <person name="Daum C."/>
            <person name="Ezra D."/>
            <person name="Gonzalez J."/>
            <person name="Henrissat B."/>
            <person name="Kuo A."/>
            <person name="Liang C."/>
            <person name="Lipzen A."/>
            <person name="Lutzoni F."/>
            <person name="Magnuson J."/>
            <person name="Mondo S."/>
            <person name="Nolan M."/>
            <person name="Ohm R."/>
            <person name="Pangilinan J."/>
            <person name="Park H.-J."/>
            <person name="Ramirez L."/>
            <person name="Alfaro M."/>
            <person name="Sun H."/>
            <person name="Tritt A."/>
            <person name="Yoshinaga Y."/>
            <person name="Zwiers L.-H."/>
            <person name="Turgeon B."/>
            <person name="Goodwin S."/>
            <person name="Spatafora J."/>
            <person name="Crous P."/>
            <person name="Grigoriev I."/>
        </authorList>
    </citation>
    <scope>NUCLEOTIDE SEQUENCE</scope>
    <source>
        <strain evidence="6">CBS 207.26</strain>
    </source>
</reference>
<evidence type="ECO:0000256" key="3">
    <source>
        <dbReference type="SAM" id="SignalP"/>
    </source>
</evidence>
<dbReference type="EMBL" id="ML994654">
    <property type="protein sequence ID" value="KAF2181145.1"/>
    <property type="molecule type" value="Genomic_DNA"/>
</dbReference>
<feature type="domain" description="AB hydrolase-1" evidence="4">
    <location>
        <begin position="92"/>
        <end position="265"/>
    </location>
</feature>
<dbReference type="Gene3D" id="3.40.50.1820">
    <property type="entry name" value="alpha/beta hydrolase"/>
    <property type="match status" value="1"/>
</dbReference>
<dbReference type="InterPro" id="IPR051601">
    <property type="entry name" value="Serine_prot/Carboxylest_S33"/>
</dbReference>
<name>A0A6A6DQ73_9PEZI</name>
<dbReference type="GO" id="GO:0016787">
    <property type="term" value="F:hydrolase activity"/>
    <property type="evidence" value="ECO:0007669"/>
    <property type="project" value="UniProtKB-KW"/>
</dbReference>
<proteinExistence type="inferred from homology"/>
<dbReference type="PANTHER" id="PTHR43248">
    <property type="entry name" value="2-SUCCINYL-6-HYDROXY-2,4-CYCLOHEXADIENE-1-CARBOXYLATE SYNTHASE"/>
    <property type="match status" value="1"/>
</dbReference>